<dbReference type="PANTHER" id="PTHR19376">
    <property type="entry name" value="DNA-DIRECTED RNA POLYMERASE"/>
    <property type="match status" value="1"/>
</dbReference>
<evidence type="ECO:0000256" key="6">
    <source>
        <dbReference type="ARBA" id="ARBA00023000"/>
    </source>
</evidence>
<dbReference type="InterPro" id="IPR007066">
    <property type="entry name" value="RNA_pol_Rpb1_3"/>
</dbReference>
<dbReference type="Pfam" id="PF04990">
    <property type="entry name" value="RNA_pol_Rpb1_7"/>
    <property type="match status" value="1"/>
</dbReference>
<dbReference type="Pfam" id="PF14890">
    <property type="entry name" value="Intein_splicing"/>
    <property type="match status" value="3"/>
</dbReference>
<keyword evidence="3" id="KW-0808">Transferase</keyword>
<dbReference type="SMART" id="SM00305">
    <property type="entry name" value="HintC"/>
    <property type="match status" value="2"/>
</dbReference>
<sequence>MPQDAESESELKNLAAVPYQIISPANNASIVGIYQDSLLGSYRFTRKNINFTPREAMNLLMMFQRVNTEALFGKGGPISSFDILSQILPPLTLTYKIGDDEDVKPSNFIEIRNGKYIRGQLEKGVLGAGTKGLIHRVCNDYGNMASADFIDDLQNIVTEYLKVSSYSVGISDLILDDKTYQTIIKVITEKKNDVKNLIDQTQIGVFENNTGKTNEEEFETKVNNILNQALSEAGKVGLKSLDKDNRFVIMVNAGSKGSELNISQMTSCLGQQNVDGKRIPYGFDNRTLPHFTKYDDSPNARGFVESSYINGLSPTELFFHAMGGRVGLIDTAVKSVTWETPIIIIENQQAKYTEIGKWIDTQLDDEKNKPLVEHFTERQMELLNIKNGEVYIPTTDEDGNVTWGEVTAITRHDPGTELYEIKTSGGRSVIVTESKSLLVWNPETKKLKEMLTPDIKVGDSLPVTGLLCEPPVIMSCIDMTTYLPKNKFVYGSDFIKAIKMMDDAMSNRKHIASGWWDENNEINFTLPYTKKSSLQRVSVRSNLENIKDGFIYPYGGNRKDTAISDKFHLNEENGLFIGLFLAEGNAHKNTIGITNNNDNIRSFVKNWFDKNSIHWTERTRINNIGGRTTTIVGNSAILSTFLTAFVGKGSANKYVPSEAFIAPECFIVGLLNGYYSGDGTISKNSVDVGSASERLIEGISMLCSRLGIFGKVFKTQLKSNNFGTKNIKPSYRLSIRSQWGKIFAEKVPLLEENKYKKLKSITWSNSHRNFETYNDVVLDKIVEINIIGVENHPKMYDLTIPTTLNFGLANGLQVRDTSTTGYIQRRLIKGLEDLMVNYDMTLRTNKGKVVQFTYGDDGIDPVKVENQVIPIVSMSIQDIYAHFNIPDEHGKFKNLTPVFLKNTMTRMKKQQMEFNSKAQFYVEMMIKNRDAIIKNVFKNKGDFVVNVPVAFSYIINNVQGQQNINASSICDITPLEAYQMIEFTYQNLEKIRCAVPTELFKTLYYFNLSPKDLLFVKRFNKAALTILLETIVLNYKRAIVAPGEMVGMIAAQSIGEPTTQMSTRYCEHIRCVKINKNSKNVSMVSGEIGTLCDKLIEQSPQFTFNTGHIDSVETLLDALEDEYYIVGVDEQERTHWNKISHVSRHPVNGQLMKVTTKSGRIVETTTSHSHLIRKDQKVVPITGADMLTGMRIPVAKHIDNTFIKDTINIDDQEYKLDYLFGWFVGAYLAEGNLNGNSICITNISPYFIENTKKFAERFGKVNKVREYKGEYGPSVSSNFTHKQLADLLLETCDTGSFVKRVPDFAFLAPNEFKAGLIQAYIDGDGNFQNDSAHHQIRVCSRSKQLIKDMSLLLNYFDIFGSIKENFTRGSSIYNLAMSPKYAHLYKEHIGSLVHASKLDELVEYNIRDNIHSLSDDIDRINGLGDVIAKCGKVLKLPGQSRNYGRWTKKESIGRRTLEKYIEIFETHENVKLIDDELAILKQAATSNVIWDEIINIEISTPEQTEYVYDFTVPVNQTFMTDYGVIVHNTLNSVTYETPIIVRNRDGIIQKVQIGDFIEKHIAAPKKLEYYQDKDTTYAEMAEYYEIPSCTEDGEVLWKEIEAVTRHPVINKDGSNTMLKVTTSEEREVIVTKAKGILKLVNGKIIGISGDELKVGDYIPVSTKQIDFPEVLELNLREILPPTEYIYTSEIDKAKEVMDQHHWWAKNQGKTFILPYRRSDTFVQKVGDKLRNGCKTKTSFAPGCVYMLQTNMNAYNIPEVIPLDYNFGYLVGAYAAEGCMTKFQLSIANNDIEYFKPIIELCQQWNLTTKVYRNENKGQEGWTSQDLRIYCTILCRILEKLCGKLSHNKFISDKIVFSNKECMKGFLDAYIGGDGSVIVKSKTILMYSVSKEMLIDVQQILNNLGIYSFIKKNKKQESNNRGTLSENIHQMYTLNVTNKQAQKLAQILNTKLDYKIVNTQILRDHKLKFDYEINKNYLTIPNEIDGEIVFEPRTSDKYKNVLFDKVKNIEEVPNTTNYAYDLTIADTRNFNIYNGITQKDTFHFAGVASKSNVTRGVPRIEEILSLSSEPKNPSLTVYLKPEEETDREKAQSIMYMLEHTKMEEIVKSIEICFDPDNLNTLINEDEDTMSQYRAFENLVDECAETSIEQETNEKSKWIIRMVMDPEVMLEKNITMDDINFTLKNSYGDEISCVYSDYNADKLVFRIRMNNVIKQNAKKPKVNPLDQSDQIYILKNFQDQILHNIIIRGVKRIKKVILRKIKDNVVETSGSYKKQEIWVLDTIGTNLMDVLALDYIDSKRTYGNDIIEIYNVFGIEAARQSIYNELVDVIEFDGTYINFHHLSVLCDRMTFTNKLISIFRHGINNDNIGPIAKASFEETPEMFLKAARHAELDMMRGVSANVMCGQEGLYGTNAFQVVLDIEQMRKLEGIIEYEQPNDEALIDKMFEGVDRPDDKCSTSQLAIQNNVVNIKAADLGNDNNYNPGF</sequence>
<protein>
    <recommendedName>
        <fullName evidence="1">DNA-directed RNA polymerase</fullName>
        <ecNumber evidence="1">2.7.7.6</ecNumber>
    </recommendedName>
</protein>
<dbReference type="InterPro" id="IPR003587">
    <property type="entry name" value="Hint_dom_N"/>
</dbReference>
<dbReference type="PROSITE" id="PS50818">
    <property type="entry name" value="INTEIN_C_TER"/>
    <property type="match status" value="1"/>
</dbReference>
<feature type="domain" description="DOD-type homing endonuclease" evidence="8">
    <location>
        <begin position="1223"/>
        <end position="1358"/>
    </location>
</feature>
<dbReference type="EC" id="2.7.7.6" evidence="1"/>
<evidence type="ECO:0000313" key="9">
    <source>
        <dbReference type="EMBL" id="QHT84816.1"/>
    </source>
</evidence>
<dbReference type="InterPro" id="IPR027434">
    <property type="entry name" value="Homing_endonucl"/>
</dbReference>
<dbReference type="InterPro" id="IPR003586">
    <property type="entry name" value="Hint_dom_C"/>
</dbReference>
<dbReference type="PRINTS" id="PR00379">
    <property type="entry name" value="INTEIN"/>
</dbReference>
<dbReference type="InterPro" id="IPR004860">
    <property type="entry name" value="LAGLIDADG_dom"/>
</dbReference>
<evidence type="ECO:0000256" key="5">
    <source>
        <dbReference type="ARBA" id="ARBA00022813"/>
    </source>
</evidence>
<dbReference type="SUPFAM" id="SSF64484">
    <property type="entry name" value="beta and beta-prime subunits of DNA dependent RNA-polymerase"/>
    <property type="match status" value="3"/>
</dbReference>
<dbReference type="EMBL" id="MN740028">
    <property type="protein sequence ID" value="QHT84816.1"/>
    <property type="molecule type" value="Genomic_DNA"/>
</dbReference>
<organism evidence="9">
    <name type="scientific">viral metagenome</name>
    <dbReference type="NCBI Taxonomy" id="1070528"/>
    <lineage>
        <taxon>unclassified sequences</taxon>
        <taxon>metagenomes</taxon>
        <taxon>organismal metagenomes</taxon>
    </lineage>
</organism>
<dbReference type="SMART" id="SM00306">
    <property type="entry name" value="HintN"/>
    <property type="match status" value="3"/>
</dbReference>
<dbReference type="Pfam" id="PF04998">
    <property type="entry name" value="RNA_pol_Rpb1_5"/>
    <property type="match status" value="2"/>
</dbReference>
<dbReference type="Gene3D" id="1.10.274.100">
    <property type="entry name" value="RNA polymerase Rpb1, domain 3"/>
    <property type="match status" value="1"/>
</dbReference>
<dbReference type="Gene3D" id="3.10.28.10">
    <property type="entry name" value="Homing endonucleases"/>
    <property type="match status" value="3"/>
</dbReference>
<dbReference type="SUPFAM" id="SSF55608">
    <property type="entry name" value="Homing endonucleases"/>
    <property type="match status" value="4"/>
</dbReference>
<dbReference type="Pfam" id="PF04992">
    <property type="entry name" value="RNA_pol_Rpb1_6"/>
    <property type="match status" value="1"/>
</dbReference>
<dbReference type="Pfam" id="PF04983">
    <property type="entry name" value="RNA_pol_Rpb1_3"/>
    <property type="match status" value="1"/>
</dbReference>
<dbReference type="InterPro" id="IPR036844">
    <property type="entry name" value="Hint_dom_sf"/>
</dbReference>
<dbReference type="CDD" id="cd00081">
    <property type="entry name" value="Hint"/>
    <property type="match status" value="3"/>
</dbReference>
<dbReference type="InterPro" id="IPR030934">
    <property type="entry name" value="Intein_C"/>
</dbReference>
<dbReference type="Gene3D" id="6.20.50.80">
    <property type="match status" value="1"/>
</dbReference>
<dbReference type="InterPro" id="IPR007083">
    <property type="entry name" value="RNA_pol_Rpb1_4"/>
</dbReference>
<dbReference type="SUPFAM" id="SSF51294">
    <property type="entry name" value="Hedgehog/intein (Hint) domain"/>
    <property type="match status" value="2"/>
</dbReference>
<evidence type="ECO:0000256" key="7">
    <source>
        <dbReference type="ARBA" id="ARBA00023163"/>
    </source>
</evidence>
<dbReference type="Gene3D" id="6.10.250.2940">
    <property type="match status" value="1"/>
</dbReference>
<evidence type="ECO:0000256" key="2">
    <source>
        <dbReference type="ARBA" id="ARBA00022478"/>
    </source>
</evidence>
<keyword evidence="4" id="KW-0548">Nucleotidyltransferase</keyword>
<dbReference type="InterPro" id="IPR006142">
    <property type="entry name" value="INTEIN"/>
</dbReference>
<dbReference type="Gene3D" id="2.170.16.10">
    <property type="entry name" value="Hedgehog/Intein (Hint) domain"/>
    <property type="match status" value="4"/>
</dbReference>
<dbReference type="PANTHER" id="PTHR19376:SF37">
    <property type="entry name" value="DNA-DIRECTED RNA POLYMERASE II SUBUNIT RPB1"/>
    <property type="match status" value="1"/>
</dbReference>
<dbReference type="NCBIfam" id="TIGR01445">
    <property type="entry name" value="intein_Nterm"/>
    <property type="match status" value="1"/>
</dbReference>
<dbReference type="GO" id="GO:0003899">
    <property type="term" value="F:DNA-directed RNA polymerase activity"/>
    <property type="evidence" value="ECO:0007669"/>
    <property type="project" value="UniProtKB-EC"/>
</dbReference>
<dbReference type="GO" id="GO:0006351">
    <property type="term" value="P:DNA-templated transcription"/>
    <property type="evidence" value="ECO:0007669"/>
    <property type="project" value="InterPro"/>
</dbReference>
<dbReference type="InterPro" id="IPR007073">
    <property type="entry name" value="RNA_pol_Rpb1_7"/>
</dbReference>
<dbReference type="InterPro" id="IPR006141">
    <property type="entry name" value="Intein_N"/>
</dbReference>
<feature type="domain" description="DOD-type homing endonuclease" evidence="8">
    <location>
        <begin position="576"/>
        <end position="708"/>
    </location>
</feature>
<evidence type="ECO:0000256" key="4">
    <source>
        <dbReference type="ARBA" id="ARBA00022695"/>
    </source>
</evidence>
<dbReference type="InterPro" id="IPR007081">
    <property type="entry name" value="RNA_pol_Rpb1_5"/>
</dbReference>
<accession>A0A6C0HXD3</accession>
<dbReference type="Pfam" id="PF05000">
    <property type="entry name" value="RNA_pol_Rpb1_4"/>
    <property type="match status" value="1"/>
</dbReference>
<dbReference type="InterPro" id="IPR007075">
    <property type="entry name" value="RNA_pol_Rpb1_6"/>
</dbReference>
<dbReference type="InterPro" id="IPR004042">
    <property type="entry name" value="Intein_endonuc_central"/>
</dbReference>
<keyword evidence="6" id="KW-0651">Protein splicing</keyword>
<dbReference type="Gene3D" id="3.30.1360.140">
    <property type="match status" value="1"/>
</dbReference>
<dbReference type="GO" id="GO:0004519">
    <property type="term" value="F:endonuclease activity"/>
    <property type="evidence" value="ECO:0007669"/>
    <property type="project" value="InterPro"/>
</dbReference>
<dbReference type="GO" id="GO:0003677">
    <property type="term" value="F:DNA binding"/>
    <property type="evidence" value="ECO:0007669"/>
    <property type="project" value="InterPro"/>
</dbReference>
<dbReference type="InterPro" id="IPR038120">
    <property type="entry name" value="Rpb1_funnel_sf"/>
</dbReference>
<reference evidence="9" key="1">
    <citation type="journal article" date="2020" name="Nature">
        <title>Giant virus diversity and host interactions through global metagenomics.</title>
        <authorList>
            <person name="Schulz F."/>
            <person name="Roux S."/>
            <person name="Paez-Espino D."/>
            <person name="Jungbluth S."/>
            <person name="Walsh D.A."/>
            <person name="Denef V.J."/>
            <person name="McMahon K.D."/>
            <person name="Konstantinidis K.T."/>
            <person name="Eloe-Fadrosh E.A."/>
            <person name="Kyrpides N.C."/>
            <person name="Woyke T."/>
        </authorList>
    </citation>
    <scope>NUCLEOTIDE SEQUENCE</scope>
    <source>
        <strain evidence="9">GVMAG-M-3300023184-178</strain>
    </source>
</reference>
<dbReference type="GO" id="GO:0016539">
    <property type="term" value="P:intein-mediated protein splicing"/>
    <property type="evidence" value="ECO:0007669"/>
    <property type="project" value="InterPro"/>
</dbReference>
<dbReference type="NCBIfam" id="TIGR01443">
    <property type="entry name" value="intein_Cterm"/>
    <property type="match status" value="1"/>
</dbReference>
<evidence type="ECO:0000256" key="1">
    <source>
        <dbReference type="ARBA" id="ARBA00012418"/>
    </source>
</evidence>
<keyword evidence="2" id="KW-0240">DNA-directed RNA polymerase</keyword>
<dbReference type="InterPro" id="IPR038593">
    <property type="entry name" value="RNA_pol_Rpb1_7_sf"/>
</dbReference>
<evidence type="ECO:0000259" key="8">
    <source>
        <dbReference type="PROSITE" id="PS50819"/>
    </source>
</evidence>
<keyword evidence="7" id="KW-0804">Transcription</keyword>
<dbReference type="PROSITE" id="PS50819">
    <property type="entry name" value="INTEIN_ENDONUCLEASE"/>
    <property type="match status" value="3"/>
</dbReference>
<dbReference type="InterPro" id="IPR042102">
    <property type="entry name" value="RNA_pol_Rpb1_3_sf"/>
</dbReference>
<dbReference type="Gene3D" id="1.10.150.390">
    <property type="match status" value="1"/>
</dbReference>
<dbReference type="InterPro" id="IPR045867">
    <property type="entry name" value="DNA-dir_RpoC_beta_prime"/>
</dbReference>
<dbReference type="GO" id="GO:0000428">
    <property type="term" value="C:DNA-directed RNA polymerase complex"/>
    <property type="evidence" value="ECO:0007669"/>
    <property type="project" value="UniProtKB-KW"/>
</dbReference>
<feature type="domain" description="DOD-type homing endonuclease" evidence="8">
    <location>
        <begin position="1769"/>
        <end position="1905"/>
    </location>
</feature>
<dbReference type="Gene3D" id="1.10.132.30">
    <property type="match status" value="1"/>
</dbReference>
<name>A0A6C0HXD3_9ZZZZ</name>
<dbReference type="Pfam" id="PF14528">
    <property type="entry name" value="LAGLIDADG_3"/>
    <property type="match status" value="3"/>
</dbReference>
<keyword evidence="5" id="KW-0068">Autocatalytic cleavage</keyword>
<proteinExistence type="predicted"/>
<evidence type="ECO:0000256" key="3">
    <source>
        <dbReference type="ARBA" id="ARBA00022679"/>
    </source>
</evidence>